<protein>
    <recommendedName>
        <fullName evidence="1">VOC domain-containing protein</fullName>
    </recommendedName>
</protein>
<dbReference type="PANTHER" id="PTHR36437:SF2">
    <property type="entry name" value="GLYOXALASE_BLEOMYCIN RESISTANCE PROTEIN_DIOXYGENASE"/>
    <property type="match status" value="1"/>
</dbReference>
<evidence type="ECO:0000259" key="1">
    <source>
        <dbReference type="PROSITE" id="PS51819"/>
    </source>
</evidence>
<dbReference type="PANTHER" id="PTHR36437">
    <property type="entry name" value="GLYOXALASE/BLEOMYCIN RESISTANCE PROTEIN/DIOXYGENASE"/>
    <property type="match status" value="1"/>
</dbReference>
<name>A0A8J4M441_9BACL</name>
<dbReference type="InterPro" id="IPR037523">
    <property type="entry name" value="VOC_core"/>
</dbReference>
<evidence type="ECO:0000313" key="2">
    <source>
        <dbReference type="EMBL" id="GIQ71535.1"/>
    </source>
</evidence>
<accession>A0A8J4M441</accession>
<dbReference type="PROSITE" id="PS51819">
    <property type="entry name" value="VOC"/>
    <property type="match status" value="1"/>
</dbReference>
<dbReference type="SUPFAM" id="SSF54593">
    <property type="entry name" value="Glyoxalase/Bleomycin resistance protein/Dihydroxybiphenyl dioxygenase"/>
    <property type="match status" value="1"/>
</dbReference>
<evidence type="ECO:0000313" key="3">
    <source>
        <dbReference type="Proteomes" id="UP000677918"/>
    </source>
</evidence>
<proteinExistence type="predicted"/>
<gene>
    <name evidence="2" type="ORF">XYCOK13_43590</name>
</gene>
<dbReference type="EMBL" id="BOVK01000105">
    <property type="protein sequence ID" value="GIQ71535.1"/>
    <property type="molecule type" value="Genomic_DNA"/>
</dbReference>
<dbReference type="Pfam" id="PF00903">
    <property type="entry name" value="Glyoxalase"/>
    <property type="match status" value="1"/>
</dbReference>
<keyword evidence="3" id="KW-1185">Reference proteome</keyword>
<dbReference type="AlphaFoldDB" id="A0A8J4M441"/>
<dbReference type="Proteomes" id="UP000677918">
    <property type="component" value="Unassembled WGS sequence"/>
</dbReference>
<reference evidence="2" key="1">
    <citation type="submission" date="2021-04" db="EMBL/GenBank/DDBJ databases">
        <title>Draft genome sequence of Xylanibacillus composti strain K13.</title>
        <authorList>
            <person name="Uke A."/>
            <person name="Chhe C."/>
            <person name="Baramee S."/>
            <person name="Kosugi A."/>
        </authorList>
    </citation>
    <scope>NUCLEOTIDE SEQUENCE</scope>
    <source>
        <strain evidence="2">K13</strain>
    </source>
</reference>
<dbReference type="InterPro" id="IPR004360">
    <property type="entry name" value="Glyas_Fos-R_dOase_dom"/>
</dbReference>
<organism evidence="2 3">
    <name type="scientific">Xylanibacillus composti</name>
    <dbReference type="NCBI Taxonomy" id="1572762"/>
    <lineage>
        <taxon>Bacteria</taxon>
        <taxon>Bacillati</taxon>
        <taxon>Bacillota</taxon>
        <taxon>Bacilli</taxon>
        <taxon>Bacillales</taxon>
        <taxon>Paenibacillaceae</taxon>
        <taxon>Xylanibacillus</taxon>
    </lineage>
</organism>
<feature type="domain" description="VOC" evidence="1">
    <location>
        <begin position="3"/>
        <end position="127"/>
    </location>
</feature>
<comment type="caution">
    <text evidence="2">The sequence shown here is derived from an EMBL/GenBank/DDBJ whole genome shotgun (WGS) entry which is preliminary data.</text>
</comment>
<dbReference type="Gene3D" id="3.10.180.10">
    <property type="entry name" value="2,3-Dihydroxybiphenyl 1,2-Dioxygenase, domain 1"/>
    <property type="match status" value="1"/>
</dbReference>
<sequence>MRRLGHVTMLVHDYDEAIDFYVHKVGFELLADNDFGDGQRWVTVAPSKDSGSAIVFVKADTDAKRARIGSQAGEHVFVVVETEDCLGDYARMKGLGVKFAGEPVHVPWGIEVVFEDLYGNKLDLLQPSL</sequence>
<dbReference type="InterPro" id="IPR029068">
    <property type="entry name" value="Glyas_Bleomycin-R_OHBP_Dase"/>
</dbReference>
<dbReference type="RefSeq" id="WP_213414330.1">
    <property type="nucleotide sequence ID" value="NZ_BOVK01000105.1"/>
</dbReference>